<feature type="domain" description="Hemerythrin-like" evidence="4">
    <location>
        <begin position="16"/>
        <end position="138"/>
    </location>
</feature>
<dbReference type="SUPFAM" id="SSF47188">
    <property type="entry name" value="Hemerythrin-like"/>
    <property type="match status" value="1"/>
</dbReference>
<name>A0A1H7RV44_9GAMM</name>
<dbReference type="EMBL" id="FOBI01000016">
    <property type="protein sequence ID" value="SEL64092.1"/>
    <property type="molecule type" value="Genomic_DNA"/>
</dbReference>
<evidence type="ECO:0000313" key="6">
    <source>
        <dbReference type="Proteomes" id="UP000199297"/>
    </source>
</evidence>
<dbReference type="Pfam" id="PF01814">
    <property type="entry name" value="Hemerythrin"/>
    <property type="match status" value="1"/>
</dbReference>
<dbReference type="NCBIfam" id="NF033749">
    <property type="entry name" value="bact_hemeryth"/>
    <property type="match status" value="1"/>
</dbReference>
<comment type="similarity">
    <text evidence="1">Belongs to the hemerythrin family.</text>
</comment>
<dbReference type="AlphaFoldDB" id="A0A1H7RV44"/>
<dbReference type="PANTHER" id="PTHR37164:SF1">
    <property type="entry name" value="BACTERIOHEMERYTHRIN"/>
    <property type="match status" value="1"/>
</dbReference>
<dbReference type="RefSeq" id="WP_085285409.1">
    <property type="nucleotide sequence ID" value="NZ_FOBI01000016.1"/>
</dbReference>
<evidence type="ECO:0000313" key="5">
    <source>
        <dbReference type="EMBL" id="SEL64092.1"/>
    </source>
</evidence>
<evidence type="ECO:0000256" key="3">
    <source>
        <dbReference type="ARBA" id="ARBA00023004"/>
    </source>
</evidence>
<evidence type="ECO:0000256" key="2">
    <source>
        <dbReference type="ARBA" id="ARBA00022723"/>
    </source>
</evidence>
<accession>A0A1H7RV44</accession>
<dbReference type="InterPro" id="IPR035938">
    <property type="entry name" value="Hemerythrin-like_sf"/>
</dbReference>
<dbReference type="NCBIfam" id="TIGR02481">
    <property type="entry name" value="hemeryth_dom"/>
    <property type="match status" value="1"/>
</dbReference>
<protein>
    <submittedName>
        <fullName evidence="5">Hemerythrin</fullName>
    </submittedName>
</protein>
<organism evidence="5 6">
    <name type="scientific">Colwellia chukchiensis</name>
    <dbReference type="NCBI Taxonomy" id="641665"/>
    <lineage>
        <taxon>Bacteria</taxon>
        <taxon>Pseudomonadati</taxon>
        <taxon>Pseudomonadota</taxon>
        <taxon>Gammaproteobacteria</taxon>
        <taxon>Alteromonadales</taxon>
        <taxon>Colwelliaceae</taxon>
        <taxon>Colwellia</taxon>
    </lineage>
</organism>
<dbReference type="STRING" id="641665.GCA_002104455_01021"/>
<keyword evidence="6" id="KW-1185">Reference proteome</keyword>
<dbReference type="InterPro" id="IPR012827">
    <property type="entry name" value="Hemerythrin_metal-bd"/>
</dbReference>
<gene>
    <name evidence="5" type="ORF">SAMN05216262_11620</name>
</gene>
<keyword evidence="2" id="KW-0479">Metal-binding</keyword>
<dbReference type="Proteomes" id="UP000199297">
    <property type="component" value="Unassembled WGS sequence"/>
</dbReference>
<evidence type="ECO:0000259" key="4">
    <source>
        <dbReference type="Pfam" id="PF01814"/>
    </source>
</evidence>
<dbReference type="GO" id="GO:0046872">
    <property type="term" value="F:metal ion binding"/>
    <property type="evidence" value="ECO:0007669"/>
    <property type="project" value="UniProtKB-KW"/>
</dbReference>
<keyword evidence="3" id="KW-0408">Iron</keyword>
<dbReference type="InterPro" id="IPR050669">
    <property type="entry name" value="Hemerythrin"/>
</dbReference>
<reference evidence="6" key="1">
    <citation type="submission" date="2016-10" db="EMBL/GenBank/DDBJ databases">
        <authorList>
            <person name="Varghese N."/>
            <person name="Submissions S."/>
        </authorList>
    </citation>
    <scope>NUCLEOTIDE SEQUENCE [LARGE SCALE GENOMIC DNA]</scope>
    <source>
        <strain evidence="6">CGMCC 1.9127</strain>
    </source>
</reference>
<dbReference type="OrthoDB" id="9813903at2"/>
<dbReference type="CDD" id="cd12107">
    <property type="entry name" value="Hemerythrin"/>
    <property type="match status" value="1"/>
</dbReference>
<dbReference type="PANTHER" id="PTHR37164">
    <property type="entry name" value="BACTERIOHEMERYTHRIN"/>
    <property type="match status" value="1"/>
</dbReference>
<proteinExistence type="inferred from homology"/>
<dbReference type="Gene3D" id="1.20.120.50">
    <property type="entry name" value="Hemerythrin-like"/>
    <property type="match status" value="1"/>
</dbReference>
<sequence length="143" mass="17021">MTKAYLIAWDKAYEVGVDTIDRQHKVLVDYINQLAWAIDNQQEQAIIPSLFAKLIAYTKYHFEAEEAYFYKLNKNDCLLHQLQHKHFMEELENIATRINAKNTQLKDSTESSSAMELLYFLTDWLLHHIQIEDKKYLQQQEKP</sequence>
<dbReference type="InterPro" id="IPR012312">
    <property type="entry name" value="Hemerythrin-like"/>
</dbReference>
<evidence type="ECO:0000256" key="1">
    <source>
        <dbReference type="ARBA" id="ARBA00010587"/>
    </source>
</evidence>